<protein>
    <recommendedName>
        <fullName evidence="3">HEAT repeat domain-containing protein</fullName>
    </recommendedName>
</protein>
<name>A0ABQ3V2C8_9CHLR</name>
<dbReference type="Proteomes" id="UP000654345">
    <property type="component" value="Unassembled WGS sequence"/>
</dbReference>
<evidence type="ECO:0000313" key="2">
    <source>
        <dbReference type="Proteomes" id="UP000654345"/>
    </source>
</evidence>
<evidence type="ECO:0000313" key="1">
    <source>
        <dbReference type="EMBL" id="GHO59321.1"/>
    </source>
</evidence>
<organism evidence="1 2">
    <name type="scientific">Ktedonobacter robiniae</name>
    <dbReference type="NCBI Taxonomy" id="2778365"/>
    <lineage>
        <taxon>Bacteria</taxon>
        <taxon>Bacillati</taxon>
        <taxon>Chloroflexota</taxon>
        <taxon>Ktedonobacteria</taxon>
        <taxon>Ktedonobacterales</taxon>
        <taxon>Ktedonobacteraceae</taxon>
        <taxon>Ktedonobacter</taxon>
    </lineage>
</organism>
<gene>
    <name evidence="1" type="ORF">KSB_77960</name>
</gene>
<comment type="caution">
    <text evidence="1">The sequence shown here is derived from an EMBL/GenBank/DDBJ whole genome shotgun (WGS) entry which is preliminary data.</text>
</comment>
<sequence length="1068" mass="120523">MTLEDLLQECETLTHHGRMYRMVELGLLAVQDASMRELIAALARGNIYERTLALQSYYGSQNSALALQALSDPSRCVRSLALPLVSILCSDTEIQAALDTISNDLQVIILTNLARRRRQEPINMYIEALAARQDARLKRLLPFASLDIVTHHLGQVIDKFELDDWKRLTRSHPAFASTQLRARITASDVLDQQFILQVNAVMPLLAQLDPDAGLELVRGALTLIPFQRLSIQSLVLRRPREIFDLLRHSGQQSSINFSRAIPILDTEQIIALFTHYATNFGSHHFFHKYFRKLKPEQRLEIYTACARGWRDKDGILPLDIIKSLPTVQRMQEAHRHIALPALATSPISRLRYAAFLPWDEAQELVSSYLNTPDADLRAAALSALIASARYQRERLSNVLQLVRVRRYEQDPVRLALLNALSELPRHIWSSADLDNLEQIILDALNARDLSAATANTLERIVLQLFSFHPTWCSTQLTNLYRKRGYTSVTKLYTYISKAHTQLFADTLLPLIKEWKGREREAALVSLANAFGPRLRVMSELADILESLLSQTRQASTINTALELFAEYQRPRLSSLIPRLLEQDKSCITLTSVSAYLHRNRQDLLTPFLGQQAYQGRFSTGKTRYVLSFSEGFYRWTPTQQELFALTLLEVANDEKRPTSSLTYTIHQLAAMPALDPAYLIPFASDTREPVRDTALQVLGKLDAGQGIPILLEALNDARARVAIYALRKALLSLPQAEALKILRGVPTTQVTVAKETIRLIGELATEEAYRELLTLNTHELHRDVRVALLRAFWSYLERDETWEIFNQAAHASDISIARGVIQIPADGLSPQAQKRLATLLATLLNHPDPTVRMHVLQRCMHHPVTDTEHTLLTHLSALLNSPLPGECALASRAFFAIYMGRDANLVGEAIRQLLNNRQALYVAYNNYLPTLHNDQRRLVPTTRAILSALASDRLTISMRLNLIIQGLPWSEVAPEIMRLAKDLHPDALARAIQAIEGVAKRPDIDLATLEQALANSRDERLRRLALAALITQGRQASGWTDERIKRLERYKADLSPLVAETAQFTFVS</sequence>
<dbReference type="Gene3D" id="1.25.10.10">
    <property type="entry name" value="Leucine-rich Repeat Variant"/>
    <property type="match status" value="1"/>
</dbReference>
<reference evidence="1 2" key="1">
    <citation type="journal article" date="2021" name="Int. J. Syst. Evol. Microbiol.">
        <title>Reticulibacter mediterranei gen. nov., sp. nov., within the new family Reticulibacteraceae fam. nov., and Ktedonospora formicarum gen. nov., sp. nov., Ktedonobacter robiniae sp. nov., Dictyobacter formicarum sp. nov. and Dictyobacter arantiisoli sp. nov., belonging to the class Ktedonobacteria.</title>
        <authorList>
            <person name="Yabe S."/>
            <person name="Zheng Y."/>
            <person name="Wang C.M."/>
            <person name="Sakai Y."/>
            <person name="Abe K."/>
            <person name="Yokota A."/>
            <person name="Donadio S."/>
            <person name="Cavaletti L."/>
            <person name="Monciardini P."/>
        </authorList>
    </citation>
    <scope>NUCLEOTIDE SEQUENCE [LARGE SCALE GENOMIC DNA]</scope>
    <source>
        <strain evidence="1 2">SOSP1-30</strain>
    </source>
</reference>
<dbReference type="InterPro" id="IPR011989">
    <property type="entry name" value="ARM-like"/>
</dbReference>
<dbReference type="EMBL" id="BNJG01000003">
    <property type="protein sequence ID" value="GHO59321.1"/>
    <property type="molecule type" value="Genomic_DNA"/>
</dbReference>
<dbReference type="SUPFAM" id="SSF48371">
    <property type="entry name" value="ARM repeat"/>
    <property type="match status" value="1"/>
</dbReference>
<dbReference type="RefSeq" id="WP_201375518.1">
    <property type="nucleotide sequence ID" value="NZ_BNJG01000003.1"/>
</dbReference>
<dbReference type="InterPro" id="IPR016024">
    <property type="entry name" value="ARM-type_fold"/>
</dbReference>
<accession>A0ABQ3V2C8</accession>
<evidence type="ECO:0008006" key="3">
    <source>
        <dbReference type="Google" id="ProtNLM"/>
    </source>
</evidence>
<proteinExistence type="predicted"/>
<keyword evidence="2" id="KW-1185">Reference proteome</keyword>